<dbReference type="Pfam" id="PF00657">
    <property type="entry name" value="Lipase_GDSL"/>
    <property type="match status" value="1"/>
</dbReference>
<evidence type="ECO:0000313" key="3">
    <source>
        <dbReference type="EMBL" id="KAG0306989.1"/>
    </source>
</evidence>
<proteinExistence type="predicted"/>
<accession>A0A9P6R263</accession>
<dbReference type="InterPro" id="IPR050592">
    <property type="entry name" value="GDSL_lipolytic_enzyme"/>
</dbReference>
<protein>
    <submittedName>
        <fullName evidence="3">Uncharacterized protein</fullName>
    </submittedName>
</protein>
<comment type="caution">
    <text evidence="3">The sequence shown here is derived from an EMBL/GenBank/DDBJ whole genome shotgun (WGS) entry which is preliminary data.</text>
</comment>
<evidence type="ECO:0000313" key="4">
    <source>
        <dbReference type="Proteomes" id="UP000738325"/>
    </source>
</evidence>
<dbReference type="Gene3D" id="3.40.50.1110">
    <property type="entry name" value="SGNH hydrolase"/>
    <property type="match status" value="1"/>
</dbReference>
<dbReference type="InterPro" id="IPR001087">
    <property type="entry name" value="GDSL"/>
</dbReference>
<evidence type="ECO:0000256" key="1">
    <source>
        <dbReference type="ARBA" id="ARBA00022729"/>
    </source>
</evidence>
<feature type="signal peptide" evidence="2">
    <location>
        <begin position="1"/>
        <end position="23"/>
    </location>
</feature>
<dbReference type="Proteomes" id="UP000738325">
    <property type="component" value="Unassembled WGS sequence"/>
</dbReference>
<dbReference type="AlphaFoldDB" id="A0A9P6R263"/>
<dbReference type="EMBL" id="JAAAIP010001414">
    <property type="protein sequence ID" value="KAG0306989.1"/>
    <property type="molecule type" value="Genomic_DNA"/>
</dbReference>
<keyword evidence="4" id="KW-1185">Reference proteome</keyword>
<organism evidence="3 4">
    <name type="scientific">Dissophora globulifera</name>
    <dbReference type="NCBI Taxonomy" id="979702"/>
    <lineage>
        <taxon>Eukaryota</taxon>
        <taxon>Fungi</taxon>
        <taxon>Fungi incertae sedis</taxon>
        <taxon>Mucoromycota</taxon>
        <taxon>Mortierellomycotina</taxon>
        <taxon>Mortierellomycetes</taxon>
        <taxon>Mortierellales</taxon>
        <taxon>Mortierellaceae</taxon>
        <taxon>Dissophora</taxon>
    </lineage>
</organism>
<dbReference type="PANTHER" id="PTHR45642:SF139">
    <property type="entry name" value="SGNH HYDROLASE-TYPE ESTERASE DOMAIN-CONTAINING PROTEIN"/>
    <property type="match status" value="1"/>
</dbReference>
<gene>
    <name evidence="3" type="ORF">BGZ99_001608</name>
</gene>
<dbReference type="SUPFAM" id="SSF52266">
    <property type="entry name" value="SGNH hydrolase"/>
    <property type="match status" value="1"/>
</dbReference>
<dbReference type="CDD" id="cd01846">
    <property type="entry name" value="fatty_acyltransferase_like"/>
    <property type="match status" value="1"/>
</dbReference>
<name>A0A9P6R263_9FUNG</name>
<dbReference type="InterPro" id="IPR036514">
    <property type="entry name" value="SGNH_hydro_sf"/>
</dbReference>
<dbReference type="OrthoDB" id="1600564at2759"/>
<sequence length="312" mass="34073">MHLNILSVVALGIAAASVPNVFASPSTCKSSSFKNLVVFGDSFSDTGNVYKLSNKAWPLSFYDHGRFSNGPIWTEHVARTKKYRLINYAYAAATSDSTLVQGYSGADSTLAVPGFTQQIDSYAVKSNPKDAANSLFLVNFQGNDFFFNPALDPATVLGKLHEGIDRLVTLGAKNILLVENIDYGAIPYFNTNATLAGLFGSIASTQQKDYITLESALVTKYGAPATKSHPFSQCHSSAAKVNIGYLHLGEVFQHLEEPSQLKRLGITDITHGCVSNDYKQVCKDASKYFYWDAFHPTTKIHKEIADVVLHIL</sequence>
<feature type="chain" id="PRO_5040209814" evidence="2">
    <location>
        <begin position="24"/>
        <end position="312"/>
    </location>
</feature>
<reference evidence="3" key="1">
    <citation type="journal article" date="2020" name="Fungal Divers.">
        <title>Resolving the Mortierellaceae phylogeny through synthesis of multi-gene phylogenetics and phylogenomics.</title>
        <authorList>
            <person name="Vandepol N."/>
            <person name="Liber J."/>
            <person name="Desiro A."/>
            <person name="Na H."/>
            <person name="Kennedy M."/>
            <person name="Barry K."/>
            <person name="Grigoriev I.V."/>
            <person name="Miller A.N."/>
            <person name="O'Donnell K."/>
            <person name="Stajich J.E."/>
            <person name="Bonito G."/>
        </authorList>
    </citation>
    <scope>NUCLEOTIDE SEQUENCE</scope>
    <source>
        <strain evidence="3">REB-010B</strain>
    </source>
</reference>
<evidence type="ECO:0000256" key="2">
    <source>
        <dbReference type="SAM" id="SignalP"/>
    </source>
</evidence>
<keyword evidence="1 2" id="KW-0732">Signal</keyword>
<dbReference type="GO" id="GO:0016788">
    <property type="term" value="F:hydrolase activity, acting on ester bonds"/>
    <property type="evidence" value="ECO:0007669"/>
    <property type="project" value="InterPro"/>
</dbReference>
<dbReference type="PANTHER" id="PTHR45642">
    <property type="entry name" value="GDSL ESTERASE/LIPASE EXL3"/>
    <property type="match status" value="1"/>
</dbReference>